<protein>
    <recommendedName>
        <fullName evidence="3">Helicase XPB/Ssl2 N-terminal domain-containing protein</fullName>
    </recommendedName>
</protein>
<comment type="caution">
    <text evidence="1">The sequence shown here is derived from an EMBL/GenBank/DDBJ whole genome shotgun (WGS) entry which is preliminary data.</text>
</comment>
<organism evidence="1 2">
    <name type="scientific">Candidatus Neptunichlamydia vexilliferae</name>
    <dbReference type="NCBI Taxonomy" id="1651774"/>
    <lineage>
        <taxon>Bacteria</taxon>
        <taxon>Pseudomonadati</taxon>
        <taxon>Chlamydiota</taxon>
        <taxon>Chlamydiia</taxon>
        <taxon>Parachlamydiales</taxon>
        <taxon>Simkaniaceae</taxon>
        <taxon>Candidatus Neptunichlamydia</taxon>
    </lineage>
</organism>
<dbReference type="RefSeq" id="WP_194848293.1">
    <property type="nucleotide sequence ID" value="NZ_JAAEJV010000057.1"/>
</dbReference>
<evidence type="ECO:0000313" key="1">
    <source>
        <dbReference type="EMBL" id="MBF5059970.1"/>
    </source>
</evidence>
<dbReference type="EMBL" id="JAAEJV010000057">
    <property type="protein sequence ID" value="MBF5059970.1"/>
    <property type="molecule type" value="Genomic_DNA"/>
</dbReference>
<gene>
    <name evidence="1" type="ORF">NEPTK9_001494</name>
</gene>
<keyword evidence="2" id="KW-1185">Reference proteome</keyword>
<accession>A0ABS0B1A3</accession>
<dbReference type="Proteomes" id="UP001194714">
    <property type="component" value="Unassembled WGS sequence"/>
</dbReference>
<name>A0ABS0B1A3_9BACT</name>
<sequence length="481" mass="56309">MVETNLFRKNKINLEDYDYQKDIQNRVLMSHFSPEDLEVLEEIVYGSQKIPVSRLVDQLDKELDQLQGVLDRLSQTDLFKIEDDTVLVNKEMRKYFETQIQKFEEDFSPGMEFLQALLKKVPIHVLPTWYPIPRTSNNIFNSLIEKYLQTPQLFQRYLSELNLGDPILNGIIGDLFNAPDYKVYSDEIRKKYSLSKEAFEEHLLYLEFNLVCCLVYEKKDGEWVEVVTLFKEWKDYLSFLKESQPKGVPEEKKVERTRPHDFSFAEDMSAVLAFSRTKPLFVRLDENEEWNFEKGTAVDVAKQCKGFDLKSTEGQARFQNYMGRVIGKLLFLKLTRIEQNQLIPAEDAEEWLTLPIEKRALNTYKQTITTYSFSEFPEEICTERNIHEIEKSISRIIDSGWVLLDEFLNGVIAPISENSKMSLKKTGRYWKYSLPDYSEAELDLIRKVIYDWLFEGGIIASGIHEGKETLRITPLGQSMFG</sequence>
<evidence type="ECO:0008006" key="3">
    <source>
        <dbReference type="Google" id="ProtNLM"/>
    </source>
</evidence>
<proteinExistence type="predicted"/>
<evidence type="ECO:0000313" key="2">
    <source>
        <dbReference type="Proteomes" id="UP001194714"/>
    </source>
</evidence>
<reference evidence="1 2" key="1">
    <citation type="submission" date="2020-01" db="EMBL/GenBank/DDBJ databases">
        <title>Draft genome sequence of Cand. Neptunochlamydia vexilliferae K9.</title>
        <authorList>
            <person name="Schulz F."/>
            <person name="Koestlbacher S."/>
            <person name="Wascher F."/>
            <person name="Pizzetti I."/>
            <person name="Horn M."/>
        </authorList>
    </citation>
    <scope>NUCLEOTIDE SEQUENCE [LARGE SCALE GENOMIC DNA]</scope>
    <source>
        <strain evidence="1 2">K9</strain>
    </source>
</reference>